<evidence type="ECO:0008006" key="3">
    <source>
        <dbReference type="Google" id="ProtNLM"/>
    </source>
</evidence>
<name>A0ABS7P9C2_9SPHN</name>
<organism evidence="1 2">
    <name type="scientific">Alteriqipengyuania abyssalis</name>
    <dbReference type="NCBI Taxonomy" id="2860200"/>
    <lineage>
        <taxon>Bacteria</taxon>
        <taxon>Pseudomonadati</taxon>
        <taxon>Pseudomonadota</taxon>
        <taxon>Alphaproteobacteria</taxon>
        <taxon>Sphingomonadales</taxon>
        <taxon>Erythrobacteraceae</taxon>
        <taxon>Alteriqipengyuania</taxon>
    </lineage>
</organism>
<protein>
    <recommendedName>
        <fullName evidence="3">Lipoprotein</fullName>
    </recommendedName>
</protein>
<dbReference type="Proteomes" id="UP000759298">
    <property type="component" value="Unassembled WGS sequence"/>
</dbReference>
<proteinExistence type="predicted"/>
<evidence type="ECO:0000313" key="2">
    <source>
        <dbReference type="Proteomes" id="UP000759298"/>
    </source>
</evidence>
<accession>A0ABS7P9C2</accession>
<comment type="caution">
    <text evidence="1">The sequence shown here is derived from an EMBL/GenBank/DDBJ whole genome shotgun (WGS) entry which is preliminary data.</text>
</comment>
<evidence type="ECO:0000313" key="1">
    <source>
        <dbReference type="EMBL" id="MBY8335649.1"/>
    </source>
</evidence>
<dbReference type="RefSeq" id="WP_222823429.1">
    <property type="nucleotide sequence ID" value="NZ_JAHWXP010000001.1"/>
</dbReference>
<dbReference type="EMBL" id="JAHWXP010000001">
    <property type="protein sequence ID" value="MBY8335649.1"/>
    <property type="molecule type" value="Genomic_DNA"/>
</dbReference>
<gene>
    <name evidence="1" type="ORF">KYN89_01175</name>
</gene>
<sequence length="126" mass="13576">MTTGCTAATVPGDTRFYCSIEGAKLFEQRMTRDQICARLKARLDAALGRQTVMAEDSAPAGDGGDWVQASASFSANGIARLNITRSQAGDRTEFPEVEYMLLDRPADGDLVDRLADQAVNTISTNQ</sequence>
<keyword evidence="2" id="KW-1185">Reference proteome</keyword>
<reference evidence="1 2" key="1">
    <citation type="submission" date="2021-07" db="EMBL/GenBank/DDBJ databases">
        <title>Alteriqipengyuania abyssalis NZ-12B nov, sp.nov isolated from deep sea sponge in pacific ocean.</title>
        <authorList>
            <person name="Tareen S."/>
            <person name="Wink J."/>
        </authorList>
    </citation>
    <scope>NUCLEOTIDE SEQUENCE [LARGE SCALE GENOMIC DNA]</scope>
    <source>
        <strain evidence="1 2">NZ-12B</strain>
    </source>
</reference>